<accession>A0ABS4K6I8</accession>
<dbReference type="Gene3D" id="1.10.10.60">
    <property type="entry name" value="Homeodomain-like"/>
    <property type="match status" value="1"/>
</dbReference>
<dbReference type="PANTHER" id="PTHR37812:SF1">
    <property type="entry name" value="MU-LIKE PROPHAGE FLUMU PROTEIN C"/>
    <property type="match status" value="1"/>
</dbReference>
<gene>
    <name evidence="2" type="ORF">J2Z44_003236</name>
</gene>
<dbReference type="NCBIfam" id="NF040785">
    <property type="entry name" value="CD3324_fam"/>
    <property type="match status" value="1"/>
</dbReference>
<evidence type="ECO:0000259" key="1">
    <source>
        <dbReference type="Pfam" id="PF08765"/>
    </source>
</evidence>
<keyword evidence="3" id="KW-1185">Reference proteome</keyword>
<dbReference type="InterPro" id="IPR014875">
    <property type="entry name" value="Mor_transcription_activator"/>
</dbReference>
<comment type="caution">
    <text evidence="2">The sequence shown here is derived from an EMBL/GenBank/DDBJ whole genome shotgun (WGS) entry which is preliminary data.</text>
</comment>
<sequence length="98" mass="11742">MKYINAHNILPKDIIKVIQEYVDGEYLYIPRREEEQKRWGERSGSREALKRRNIEIYDKYSKGAKVMELSEEYYLSDKSIRRIISDQKKIMLKVSGDP</sequence>
<proteinExistence type="predicted"/>
<name>A0ABS4K6I8_9CLOT</name>
<dbReference type="Proteomes" id="UP001519308">
    <property type="component" value="Unassembled WGS sequence"/>
</dbReference>
<evidence type="ECO:0000313" key="2">
    <source>
        <dbReference type="EMBL" id="MBP2023399.1"/>
    </source>
</evidence>
<protein>
    <submittedName>
        <fullName evidence="2">Mor family transcriptional regulator</fullName>
    </submittedName>
</protein>
<reference evidence="2 3" key="1">
    <citation type="submission" date="2021-03" db="EMBL/GenBank/DDBJ databases">
        <title>Genomic Encyclopedia of Type Strains, Phase IV (KMG-IV): sequencing the most valuable type-strain genomes for metagenomic binning, comparative biology and taxonomic classification.</title>
        <authorList>
            <person name="Goeker M."/>
        </authorList>
    </citation>
    <scope>NUCLEOTIDE SEQUENCE [LARGE SCALE GENOMIC DNA]</scope>
    <source>
        <strain evidence="2 3">DSM 28650</strain>
    </source>
</reference>
<dbReference type="RefSeq" id="WP_021281663.1">
    <property type="nucleotide sequence ID" value="NZ_JAGGLL010000028.1"/>
</dbReference>
<dbReference type="PANTHER" id="PTHR37812">
    <property type="entry name" value="MU-LIKE PROPHAGE FLUMU PROTEIN C"/>
    <property type="match status" value="1"/>
</dbReference>
<organism evidence="2 3">
    <name type="scientific">Clostridium punense</name>
    <dbReference type="NCBI Taxonomy" id="1054297"/>
    <lineage>
        <taxon>Bacteria</taxon>
        <taxon>Bacillati</taxon>
        <taxon>Bacillota</taxon>
        <taxon>Clostridia</taxon>
        <taxon>Eubacteriales</taxon>
        <taxon>Clostridiaceae</taxon>
        <taxon>Clostridium</taxon>
    </lineage>
</organism>
<dbReference type="EMBL" id="JAGGLL010000028">
    <property type="protein sequence ID" value="MBP2023399.1"/>
    <property type="molecule type" value="Genomic_DNA"/>
</dbReference>
<dbReference type="Pfam" id="PF08765">
    <property type="entry name" value="Mor"/>
    <property type="match status" value="1"/>
</dbReference>
<feature type="domain" description="Mor transcription activator" evidence="1">
    <location>
        <begin position="12"/>
        <end position="90"/>
    </location>
</feature>
<dbReference type="InterPro" id="IPR009057">
    <property type="entry name" value="Homeodomain-like_sf"/>
</dbReference>
<dbReference type="SUPFAM" id="SSF46689">
    <property type="entry name" value="Homeodomain-like"/>
    <property type="match status" value="1"/>
</dbReference>
<evidence type="ECO:0000313" key="3">
    <source>
        <dbReference type="Proteomes" id="UP001519308"/>
    </source>
</evidence>
<dbReference type="InterPro" id="IPR049739">
    <property type="entry name" value="YraL-like"/>
</dbReference>
<dbReference type="InterPro" id="IPR052411">
    <property type="entry name" value="c-mor_Regulatory_Protein"/>
</dbReference>